<evidence type="ECO:0000259" key="2">
    <source>
        <dbReference type="PROSITE" id="PS50885"/>
    </source>
</evidence>
<reference evidence="4 5" key="1">
    <citation type="submission" date="2021-06" db="EMBL/GenBank/DDBJ databases">
        <authorList>
            <person name="Sun Q."/>
            <person name="Li D."/>
        </authorList>
    </citation>
    <scope>NUCLEOTIDE SEQUENCE [LARGE SCALE GENOMIC DNA]</scope>
    <source>
        <strain evidence="4 5">MSJ-11</strain>
    </source>
</reference>
<dbReference type="GO" id="GO:0052621">
    <property type="term" value="F:diguanylate cyclase activity"/>
    <property type="evidence" value="ECO:0007669"/>
    <property type="project" value="UniProtKB-EC"/>
</dbReference>
<protein>
    <submittedName>
        <fullName evidence="4">Diguanylate cyclase</fullName>
        <ecNumber evidence="4">2.7.7.65</ecNumber>
    </submittedName>
</protein>
<dbReference type="CDD" id="cd01949">
    <property type="entry name" value="GGDEF"/>
    <property type="match status" value="1"/>
</dbReference>
<dbReference type="Pfam" id="PF00672">
    <property type="entry name" value="HAMP"/>
    <property type="match status" value="1"/>
</dbReference>
<dbReference type="PANTHER" id="PTHR45138">
    <property type="entry name" value="REGULATORY COMPONENTS OF SENSORY TRANSDUCTION SYSTEM"/>
    <property type="match status" value="1"/>
</dbReference>
<keyword evidence="1" id="KW-0812">Transmembrane</keyword>
<dbReference type="Proteomes" id="UP000726170">
    <property type="component" value="Unassembled WGS sequence"/>
</dbReference>
<keyword evidence="4" id="KW-0548">Nucleotidyltransferase</keyword>
<gene>
    <name evidence="4" type="ORF">KQI86_10360</name>
</gene>
<keyword evidence="5" id="KW-1185">Reference proteome</keyword>
<dbReference type="EMBL" id="JAHLQF010000002">
    <property type="protein sequence ID" value="MBU5484736.1"/>
    <property type="molecule type" value="Genomic_DNA"/>
</dbReference>
<proteinExistence type="predicted"/>
<feature type="transmembrane region" description="Helical" evidence="1">
    <location>
        <begin position="12"/>
        <end position="37"/>
    </location>
</feature>
<evidence type="ECO:0000313" key="5">
    <source>
        <dbReference type="Proteomes" id="UP000726170"/>
    </source>
</evidence>
<sequence length="409" mass="47861">MKRKGKISKLLLKNYLVLYCLTTITFIICFAMILFFIKNDSDRTVNNLNKTLQIMEDDYRKIDASDIIKLGGFIEILDNDLNVIYRKGNVEKYRKNYNKNEFFSLISEDNEIEHNKYKYKYMIEYNDRKAFFLVKALPMDSYNKLINGISDIDTLYIISIAALFYIIISVLSIYFYSKLTAKTFLNPLYILRDGAIKIASGNYSARITLDLDNEFGELTDTFNMMAEKIDSDIIKRISKEKKLASKATIDELTAIYNRSAGMQILKDNFKVAKYMEIPLSICFLDLDELKHINDTFGHAQGDNYIKTAVAIIKNQIREKDVFIRLGGDEFLLIFINTRYEEAEKIWLRIKKSIIKFNEENGYTLSISHGIETFYKNNFNSVNNFLNCADMKMYEDKKKFKLNRKKKKTV</sequence>
<organism evidence="4 5">
    <name type="scientific">Clostridium mobile</name>
    <dbReference type="NCBI Taxonomy" id="2841512"/>
    <lineage>
        <taxon>Bacteria</taxon>
        <taxon>Bacillati</taxon>
        <taxon>Bacillota</taxon>
        <taxon>Clostridia</taxon>
        <taxon>Eubacteriales</taxon>
        <taxon>Clostridiaceae</taxon>
        <taxon>Clostridium</taxon>
    </lineage>
</organism>
<evidence type="ECO:0000256" key="1">
    <source>
        <dbReference type="SAM" id="Phobius"/>
    </source>
</evidence>
<dbReference type="PROSITE" id="PS50885">
    <property type="entry name" value="HAMP"/>
    <property type="match status" value="1"/>
</dbReference>
<feature type="domain" description="HAMP" evidence="2">
    <location>
        <begin position="182"/>
        <end position="234"/>
    </location>
</feature>
<dbReference type="RefSeq" id="WP_216439196.1">
    <property type="nucleotide sequence ID" value="NZ_JAHLQF010000002.1"/>
</dbReference>
<feature type="domain" description="GGDEF" evidence="3">
    <location>
        <begin position="277"/>
        <end position="409"/>
    </location>
</feature>
<dbReference type="InterPro" id="IPR003660">
    <property type="entry name" value="HAMP_dom"/>
</dbReference>
<keyword evidence="1" id="KW-1133">Transmembrane helix</keyword>
<dbReference type="PANTHER" id="PTHR45138:SF23">
    <property type="entry name" value="SIGNALING PROTEIN"/>
    <property type="match status" value="1"/>
</dbReference>
<feature type="transmembrane region" description="Helical" evidence="1">
    <location>
        <begin position="155"/>
        <end position="176"/>
    </location>
</feature>
<dbReference type="NCBIfam" id="TIGR00254">
    <property type="entry name" value="GGDEF"/>
    <property type="match status" value="1"/>
</dbReference>
<dbReference type="InterPro" id="IPR000160">
    <property type="entry name" value="GGDEF_dom"/>
</dbReference>
<dbReference type="PROSITE" id="PS50887">
    <property type="entry name" value="GGDEF"/>
    <property type="match status" value="1"/>
</dbReference>
<keyword evidence="1" id="KW-0472">Membrane</keyword>
<comment type="caution">
    <text evidence="4">The sequence shown here is derived from an EMBL/GenBank/DDBJ whole genome shotgun (WGS) entry which is preliminary data.</text>
</comment>
<dbReference type="Pfam" id="PF00990">
    <property type="entry name" value="GGDEF"/>
    <property type="match status" value="1"/>
</dbReference>
<evidence type="ECO:0000259" key="3">
    <source>
        <dbReference type="PROSITE" id="PS50887"/>
    </source>
</evidence>
<evidence type="ECO:0000313" key="4">
    <source>
        <dbReference type="EMBL" id="MBU5484736.1"/>
    </source>
</evidence>
<dbReference type="SMART" id="SM00267">
    <property type="entry name" value="GGDEF"/>
    <property type="match status" value="1"/>
</dbReference>
<dbReference type="InterPro" id="IPR050469">
    <property type="entry name" value="Diguanylate_Cyclase"/>
</dbReference>
<dbReference type="EC" id="2.7.7.65" evidence="4"/>
<dbReference type="SMART" id="SM00304">
    <property type="entry name" value="HAMP"/>
    <property type="match status" value="1"/>
</dbReference>
<accession>A0ABS6EJ78</accession>
<dbReference type="CDD" id="cd06225">
    <property type="entry name" value="HAMP"/>
    <property type="match status" value="1"/>
</dbReference>
<keyword evidence="4" id="KW-0808">Transferase</keyword>
<name>A0ABS6EJ78_9CLOT</name>